<evidence type="ECO:0008006" key="3">
    <source>
        <dbReference type="Google" id="ProtNLM"/>
    </source>
</evidence>
<keyword evidence="2" id="KW-1185">Reference proteome</keyword>
<dbReference type="PROSITE" id="PS51257">
    <property type="entry name" value="PROKAR_LIPOPROTEIN"/>
    <property type="match status" value="1"/>
</dbReference>
<name>A0A506PJW9_9FLAO</name>
<gene>
    <name evidence="1" type="ORF">FJ651_07105</name>
</gene>
<protein>
    <recommendedName>
        <fullName evidence="3">Lipoprotein</fullName>
    </recommendedName>
</protein>
<comment type="caution">
    <text evidence="1">The sequence shown here is derived from an EMBL/GenBank/DDBJ whole genome shotgun (WGS) entry which is preliminary data.</text>
</comment>
<dbReference type="EMBL" id="VHIQ01000003">
    <property type="protein sequence ID" value="TPV33919.1"/>
    <property type="molecule type" value="Genomic_DNA"/>
</dbReference>
<dbReference type="Proteomes" id="UP000317332">
    <property type="component" value="Unassembled WGS sequence"/>
</dbReference>
<dbReference type="OrthoDB" id="1446822at2"/>
<reference evidence="1 2" key="1">
    <citation type="submission" date="2019-06" db="EMBL/GenBank/DDBJ databases">
        <title>Flavobacteriaceae Paucihalobacterium erythroidium CWB-1, complete genome.</title>
        <authorList>
            <person name="Wu S."/>
        </authorList>
    </citation>
    <scope>NUCLEOTIDE SEQUENCE [LARGE SCALE GENOMIC DNA]</scope>
    <source>
        <strain evidence="1 2">CWB-1</strain>
    </source>
</reference>
<proteinExistence type="predicted"/>
<dbReference type="RefSeq" id="WP_140989794.1">
    <property type="nucleotide sequence ID" value="NZ_VHIQ01000003.1"/>
</dbReference>
<dbReference type="AlphaFoldDB" id="A0A506PJW9"/>
<evidence type="ECO:0000313" key="1">
    <source>
        <dbReference type="EMBL" id="TPV33919.1"/>
    </source>
</evidence>
<sequence>MKNIISAILIITILSCSTNNEEINEEVVNCLEIAFLESTVIKENDCLTFSDRPGLEFTLLKLGNYTKTHPNNVPYARISGRLIVENAMHEFDFAQIDEDYQTDGTSFSGRIHTGINNVDYTIFFDHIEFTETATEFIFHNATIRFGYYDPEFD</sequence>
<evidence type="ECO:0000313" key="2">
    <source>
        <dbReference type="Proteomes" id="UP000317332"/>
    </source>
</evidence>
<accession>A0A506PJW9</accession>
<organism evidence="1 2">
    <name type="scientific">Paucihalobacter ruber</name>
    <dbReference type="NCBI Taxonomy" id="2567861"/>
    <lineage>
        <taxon>Bacteria</taxon>
        <taxon>Pseudomonadati</taxon>
        <taxon>Bacteroidota</taxon>
        <taxon>Flavobacteriia</taxon>
        <taxon>Flavobacteriales</taxon>
        <taxon>Flavobacteriaceae</taxon>
        <taxon>Paucihalobacter</taxon>
    </lineage>
</organism>